<keyword evidence="2" id="KW-1185">Reference proteome</keyword>
<dbReference type="Proteomes" id="UP001056120">
    <property type="component" value="Linkage Group LG05"/>
</dbReference>
<evidence type="ECO:0000313" key="1">
    <source>
        <dbReference type="EMBL" id="KAI3815164.1"/>
    </source>
</evidence>
<evidence type="ECO:0000313" key="2">
    <source>
        <dbReference type="Proteomes" id="UP001056120"/>
    </source>
</evidence>
<reference evidence="1 2" key="2">
    <citation type="journal article" date="2022" name="Mol. Ecol. Resour.">
        <title>The genomes of chicory, endive, great burdock and yacon provide insights into Asteraceae paleo-polyploidization history and plant inulin production.</title>
        <authorList>
            <person name="Fan W."/>
            <person name="Wang S."/>
            <person name="Wang H."/>
            <person name="Wang A."/>
            <person name="Jiang F."/>
            <person name="Liu H."/>
            <person name="Zhao H."/>
            <person name="Xu D."/>
            <person name="Zhang Y."/>
        </authorList>
    </citation>
    <scope>NUCLEOTIDE SEQUENCE [LARGE SCALE GENOMIC DNA]</scope>
    <source>
        <strain evidence="2">cv. Yunnan</strain>
        <tissue evidence="1">Leaves</tissue>
    </source>
</reference>
<dbReference type="EMBL" id="CM042022">
    <property type="protein sequence ID" value="KAI3815164.1"/>
    <property type="molecule type" value="Genomic_DNA"/>
</dbReference>
<name>A0ACB9J4P8_9ASTR</name>
<comment type="caution">
    <text evidence="1">The sequence shown here is derived from an EMBL/GenBank/DDBJ whole genome shotgun (WGS) entry which is preliminary data.</text>
</comment>
<proteinExistence type="predicted"/>
<accession>A0ACB9J4P8</accession>
<organism evidence="1 2">
    <name type="scientific">Smallanthus sonchifolius</name>
    <dbReference type="NCBI Taxonomy" id="185202"/>
    <lineage>
        <taxon>Eukaryota</taxon>
        <taxon>Viridiplantae</taxon>
        <taxon>Streptophyta</taxon>
        <taxon>Embryophyta</taxon>
        <taxon>Tracheophyta</taxon>
        <taxon>Spermatophyta</taxon>
        <taxon>Magnoliopsida</taxon>
        <taxon>eudicotyledons</taxon>
        <taxon>Gunneridae</taxon>
        <taxon>Pentapetalae</taxon>
        <taxon>asterids</taxon>
        <taxon>campanulids</taxon>
        <taxon>Asterales</taxon>
        <taxon>Asteraceae</taxon>
        <taxon>Asteroideae</taxon>
        <taxon>Heliantheae alliance</taxon>
        <taxon>Millerieae</taxon>
        <taxon>Smallanthus</taxon>
    </lineage>
</organism>
<reference evidence="2" key="1">
    <citation type="journal article" date="2022" name="Mol. Ecol. Resour.">
        <title>The genomes of chicory, endive, great burdock and yacon provide insights into Asteraceae palaeo-polyploidization history and plant inulin production.</title>
        <authorList>
            <person name="Fan W."/>
            <person name="Wang S."/>
            <person name="Wang H."/>
            <person name="Wang A."/>
            <person name="Jiang F."/>
            <person name="Liu H."/>
            <person name="Zhao H."/>
            <person name="Xu D."/>
            <person name="Zhang Y."/>
        </authorList>
    </citation>
    <scope>NUCLEOTIDE SEQUENCE [LARGE SCALE GENOMIC DNA]</scope>
    <source>
        <strain evidence="2">cv. Yunnan</strain>
    </source>
</reference>
<gene>
    <name evidence="1" type="ORF">L1987_14821</name>
</gene>
<sequence length="223" mass="24845">MHEQNVQENVQEPEVEVNVKESMVDVNVGVDENVNVEVQNVSEEAVNVNEEAERNLRRSLNDRILKKRHERQAPSWLRVKDESETKEVNPLGETEQTRAKSPLPVQSGSRVQTSQTKLNVPPKNSWDDLFDYSGFQASVGGEGSSGLKMDVKGSFGVKETETLYVVDEEEESDEDDEDNEDDEENEEDGDKGEQPKKKDNDKYQGGDGGSVAGLGDSDITDTE</sequence>
<protein>
    <submittedName>
        <fullName evidence="1">Uncharacterized protein</fullName>
    </submittedName>
</protein>